<proteinExistence type="predicted"/>
<dbReference type="AlphaFoldDB" id="A0A0P9WFN7"/>
<protein>
    <submittedName>
        <fullName evidence="4">Uncharacterized protein</fullName>
    </submittedName>
</protein>
<reference evidence="1" key="1">
    <citation type="submission" date="2015-07" db="EMBL/GenBank/DDBJ databases">
        <authorList>
            <person name="O'Brien H.E."/>
            <person name="Thakur S."/>
            <person name="Gong Y."/>
            <person name="Wang P.W."/>
            <person name="Guttman D.S."/>
        </authorList>
    </citation>
    <scope>NUCLEOTIDE SEQUENCE</scope>
    <source>
        <strain evidence="1">BR1</strain>
    </source>
</reference>
<evidence type="ECO:0000313" key="6">
    <source>
        <dbReference type="EMBL" id="RMQ19933.1"/>
    </source>
</evidence>
<sequence>MPKAVNKALSEEATQKLEAQIPAQASLATRMAYEKAKAAGRTVVLSKGGFIVAERADGTEQIVCASKPRRSVKAGVCFKIGSGACDRMVQLGN</sequence>
<gene>
    <name evidence="1" type="ORF">AC496_1264</name>
    <name evidence="6" type="ORF">ALQ11_01768</name>
    <name evidence="5" type="ORF">ALQ41_00090</name>
    <name evidence="4" type="ORF">ALQ42_04167</name>
    <name evidence="3" type="ORF">ALQ73_03353</name>
    <name evidence="2" type="ORF">ALQ74_03383</name>
</gene>
<name>A0A0P9WFN7_PSESG</name>
<evidence type="ECO:0000313" key="5">
    <source>
        <dbReference type="EMBL" id="RMO44432.1"/>
    </source>
</evidence>
<dbReference type="Proteomes" id="UP000273536">
    <property type="component" value="Unassembled WGS sequence"/>
</dbReference>
<evidence type="ECO:0000313" key="10">
    <source>
        <dbReference type="Proteomes" id="UP000276829"/>
    </source>
</evidence>
<dbReference type="Proteomes" id="UP000280599">
    <property type="component" value="Unassembled WGS sequence"/>
</dbReference>
<dbReference type="Proteomes" id="UP000279057">
    <property type="component" value="Unassembled WGS sequence"/>
</dbReference>
<dbReference type="EMBL" id="LGLO01000100">
    <property type="protein sequence ID" value="KPC39324.1"/>
    <property type="molecule type" value="Genomic_DNA"/>
</dbReference>
<evidence type="ECO:0000313" key="12">
    <source>
        <dbReference type="Proteomes" id="UP000280599"/>
    </source>
</evidence>
<evidence type="ECO:0000313" key="11">
    <source>
        <dbReference type="Proteomes" id="UP000279057"/>
    </source>
</evidence>
<dbReference type="EMBL" id="RBQX01000064">
    <property type="protein sequence ID" value="RMQ19933.1"/>
    <property type="molecule type" value="Genomic_DNA"/>
</dbReference>
<evidence type="ECO:0000313" key="3">
    <source>
        <dbReference type="EMBL" id="RMM70460.1"/>
    </source>
</evidence>
<accession>A0A0P9WFN7</accession>
<comment type="caution">
    <text evidence="4">The sequence shown here is derived from an EMBL/GenBank/DDBJ whole genome shotgun (WGS) entry which is preliminary data.</text>
</comment>
<evidence type="ECO:0000313" key="9">
    <source>
        <dbReference type="Proteomes" id="UP000273536"/>
    </source>
</evidence>
<keyword evidence="7" id="KW-1185">Reference proteome</keyword>
<evidence type="ECO:0000313" key="7">
    <source>
        <dbReference type="Proteomes" id="UP000037836"/>
    </source>
</evidence>
<dbReference type="Proteomes" id="UP000037836">
    <property type="component" value="Unassembled WGS sequence"/>
</dbReference>
<dbReference type="EMBL" id="RBON01000116">
    <property type="protein sequence ID" value="RMM70460.1"/>
    <property type="molecule type" value="Genomic_DNA"/>
</dbReference>
<organism evidence="4 9">
    <name type="scientific">Pseudomonas savastanoi pv. glycinea</name>
    <name type="common">Pseudomonas syringae pv. glycinea</name>
    <dbReference type="NCBI Taxonomy" id="318"/>
    <lineage>
        <taxon>Bacteria</taxon>
        <taxon>Pseudomonadati</taxon>
        <taxon>Pseudomonadota</taxon>
        <taxon>Gammaproteobacteria</taxon>
        <taxon>Pseudomonadales</taxon>
        <taxon>Pseudomonadaceae</taxon>
        <taxon>Pseudomonas</taxon>
    </lineage>
</organism>
<dbReference type="EMBL" id="RBOM01000023">
    <property type="protein sequence ID" value="RMM68431.1"/>
    <property type="molecule type" value="Genomic_DNA"/>
</dbReference>
<dbReference type="Proteomes" id="UP000272471">
    <property type="component" value="Unassembled WGS sequence"/>
</dbReference>
<dbReference type="RefSeq" id="WP_004656109.1">
    <property type="nucleotide sequence ID" value="NZ_LGLL01000033.1"/>
</dbReference>
<evidence type="ECO:0000313" key="2">
    <source>
        <dbReference type="EMBL" id="RMM68431.1"/>
    </source>
</evidence>
<evidence type="ECO:0000313" key="4">
    <source>
        <dbReference type="EMBL" id="RMO41200.1"/>
    </source>
</evidence>
<reference evidence="1 7" key="2">
    <citation type="submission" date="2015-10" db="EMBL/GenBank/DDBJ databases">
        <title>Comparative genomics and high-throughput reverse genetic screens identify a new phytobacterial MAMP and an Arabidopsis receptor required for immune elicitation.</title>
        <authorList>
            <person name="Mott G.A."/>
            <person name="Thakur S."/>
            <person name="Wang P.W."/>
            <person name="Desveaux D."/>
            <person name="Guttman D.S."/>
        </authorList>
    </citation>
    <scope>NUCLEOTIDE SEQUENCE [LARGE SCALE GENOMIC DNA]</scope>
    <source>
        <strain evidence="1 7">BR1</strain>
    </source>
</reference>
<dbReference type="Proteomes" id="UP000276829">
    <property type="component" value="Unassembled WGS sequence"/>
</dbReference>
<evidence type="ECO:0000313" key="8">
    <source>
        <dbReference type="Proteomes" id="UP000272471"/>
    </source>
</evidence>
<dbReference type="EMBL" id="RBPS01000027">
    <property type="protein sequence ID" value="RMO41200.1"/>
    <property type="molecule type" value="Genomic_DNA"/>
</dbReference>
<reference evidence="8 9" key="3">
    <citation type="submission" date="2018-08" db="EMBL/GenBank/DDBJ databases">
        <title>Recombination of ecologically and evolutionarily significant loci maintains genetic cohesion in the Pseudomonas syringae species complex.</title>
        <authorList>
            <person name="Dillon M."/>
            <person name="Thakur S."/>
            <person name="Almeida R.N.D."/>
            <person name="Weir B.S."/>
            <person name="Guttman D.S."/>
        </authorList>
    </citation>
    <scope>NUCLEOTIDE SEQUENCE [LARGE SCALE GENOMIC DNA]</scope>
    <source>
        <strain evidence="6 8">ICMP 4182</strain>
        <strain evidence="3 10">ICMP 4324</strain>
        <strain evidence="2 11">ICMP 4332</strain>
        <strain evidence="4 9">ICMP 6372</strain>
        <strain evidence="5 12">ICMP 867</strain>
    </source>
</reference>
<dbReference type="EMBL" id="RBPT01000267">
    <property type="protein sequence ID" value="RMO44432.1"/>
    <property type="molecule type" value="Genomic_DNA"/>
</dbReference>
<evidence type="ECO:0000313" key="1">
    <source>
        <dbReference type="EMBL" id="KPC39324.1"/>
    </source>
</evidence>